<dbReference type="EMBL" id="CP045892">
    <property type="protein sequence ID" value="QQP51983.1"/>
    <property type="molecule type" value="Genomic_DNA"/>
</dbReference>
<evidence type="ECO:0000313" key="2">
    <source>
        <dbReference type="EMBL" id="QQP51983.1"/>
    </source>
</evidence>
<reference evidence="3" key="1">
    <citation type="submission" date="2021-01" db="EMBL/GenBank/DDBJ databases">
        <title>Caligus Genome Assembly.</title>
        <authorList>
            <person name="Gallardo-Escarate C."/>
        </authorList>
    </citation>
    <scope>NUCLEOTIDE SEQUENCE [LARGE SCALE GENOMIC DNA]</scope>
</reference>
<accession>A0A7T8KAB5</accession>
<sequence length="51" mass="5892">MTDILLHDEELENDQEDSLIQIMLHSAQRTGKKPPKPTSTKAQKLFQEDEI</sequence>
<gene>
    <name evidence="2" type="ORF">FKW44_003964</name>
</gene>
<feature type="region of interest" description="Disordered" evidence="1">
    <location>
        <begin position="26"/>
        <end position="51"/>
    </location>
</feature>
<evidence type="ECO:0000256" key="1">
    <source>
        <dbReference type="SAM" id="MobiDB-lite"/>
    </source>
</evidence>
<protein>
    <submittedName>
        <fullName evidence="2">Uncharacterized protein</fullName>
    </submittedName>
</protein>
<dbReference type="Proteomes" id="UP000595437">
    <property type="component" value="Chromosome 3"/>
</dbReference>
<proteinExistence type="predicted"/>
<dbReference type="AlphaFoldDB" id="A0A7T8KAB5"/>
<keyword evidence="3" id="KW-1185">Reference proteome</keyword>
<name>A0A7T8KAB5_CALRO</name>
<evidence type="ECO:0000313" key="3">
    <source>
        <dbReference type="Proteomes" id="UP000595437"/>
    </source>
</evidence>
<organism evidence="2 3">
    <name type="scientific">Caligus rogercresseyi</name>
    <name type="common">Sea louse</name>
    <dbReference type="NCBI Taxonomy" id="217165"/>
    <lineage>
        <taxon>Eukaryota</taxon>
        <taxon>Metazoa</taxon>
        <taxon>Ecdysozoa</taxon>
        <taxon>Arthropoda</taxon>
        <taxon>Crustacea</taxon>
        <taxon>Multicrustacea</taxon>
        <taxon>Hexanauplia</taxon>
        <taxon>Copepoda</taxon>
        <taxon>Siphonostomatoida</taxon>
        <taxon>Caligidae</taxon>
        <taxon>Caligus</taxon>
    </lineage>
</organism>